<dbReference type="AlphaFoldDB" id="A0A1M6DJ48"/>
<proteinExistence type="predicted"/>
<reference evidence="4 5" key="1">
    <citation type="submission" date="2016-11" db="EMBL/GenBank/DDBJ databases">
        <authorList>
            <person name="Jaros S."/>
            <person name="Januszkiewicz K."/>
            <person name="Wedrychowicz H."/>
        </authorList>
    </citation>
    <scope>NUCLEOTIDE SEQUENCE [LARGE SCALE GENOMIC DNA]</scope>
    <source>
        <strain evidence="4 5">DSM 21074</strain>
    </source>
</reference>
<evidence type="ECO:0000259" key="3">
    <source>
        <dbReference type="Pfam" id="PF18962"/>
    </source>
</evidence>
<dbReference type="InterPro" id="IPR026444">
    <property type="entry name" value="Secre_tail"/>
</dbReference>
<dbReference type="NCBIfam" id="TIGR04183">
    <property type="entry name" value="Por_Secre_tail"/>
    <property type="match status" value="1"/>
</dbReference>
<feature type="signal peptide" evidence="1">
    <location>
        <begin position="1"/>
        <end position="21"/>
    </location>
</feature>
<dbReference type="SUPFAM" id="SSF50952">
    <property type="entry name" value="Soluble quinoprotein glucose dehydrogenase"/>
    <property type="match status" value="1"/>
</dbReference>
<dbReference type="PANTHER" id="PTHR19328">
    <property type="entry name" value="HEDGEHOG-INTERACTING PROTEIN"/>
    <property type="match status" value="1"/>
</dbReference>
<dbReference type="InterPro" id="IPR011042">
    <property type="entry name" value="6-blade_b-propeller_TolB-like"/>
</dbReference>
<dbReference type="OrthoDB" id="9770043at2"/>
<evidence type="ECO:0000256" key="1">
    <source>
        <dbReference type="SAM" id="SignalP"/>
    </source>
</evidence>
<dbReference type="EMBL" id="FQYN01000002">
    <property type="protein sequence ID" value="SHI73190.1"/>
    <property type="molecule type" value="Genomic_DNA"/>
</dbReference>
<dbReference type="Proteomes" id="UP000184418">
    <property type="component" value="Unassembled WGS sequence"/>
</dbReference>
<feature type="chain" id="PRO_5012703064" evidence="1">
    <location>
        <begin position="22"/>
        <end position="457"/>
    </location>
</feature>
<evidence type="ECO:0000313" key="4">
    <source>
        <dbReference type="EMBL" id="SHI73190.1"/>
    </source>
</evidence>
<keyword evidence="5" id="KW-1185">Reference proteome</keyword>
<organism evidence="4 5">
    <name type="scientific">Hymenobacter daecheongensis DSM 21074</name>
    <dbReference type="NCBI Taxonomy" id="1121955"/>
    <lineage>
        <taxon>Bacteria</taxon>
        <taxon>Pseudomonadati</taxon>
        <taxon>Bacteroidota</taxon>
        <taxon>Cytophagia</taxon>
        <taxon>Cytophagales</taxon>
        <taxon>Hymenobacteraceae</taxon>
        <taxon>Hymenobacter</taxon>
    </lineage>
</organism>
<dbReference type="InterPro" id="IPR012938">
    <property type="entry name" value="Glc/Sorbosone_DH"/>
</dbReference>
<feature type="domain" description="Glucose/Sorbosone dehydrogenase" evidence="2">
    <location>
        <begin position="42"/>
        <end position="355"/>
    </location>
</feature>
<feature type="domain" description="Secretion system C-terminal sorting" evidence="3">
    <location>
        <begin position="382"/>
        <end position="456"/>
    </location>
</feature>
<dbReference type="InterPro" id="IPR011041">
    <property type="entry name" value="Quinoprot_gluc/sorb_DH_b-prop"/>
</dbReference>
<dbReference type="Gene3D" id="2.120.10.30">
    <property type="entry name" value="TolB, C-terminal domain"/>
    <property type="match status" value="1"/>
</dbReference>
<name>A0A1M6DJ48_9BACT</name>
<keyword evidence="1" id="KW-0732">Signal</keyword>
<dbReference type="RefSeq" id="WP_073107243.1">
    <property type="nucleotide sequence ID" value="NZ_FQYN01000002.1"/>
</dbReference>
<dbReference type="Pfam" id="PF07995">
    <property type="entry name" value="GSDH"/>
    <property type="match status" value="1"/>
</dbReference>
<protein>
    <submittedName>
        <fullName evidence="4">Dehydrogenase, PQQ-dependent, s-GDH family</fullName>
    </submittedName>
</protein>
<dbReference type="Pfam" id="PF18962">
    <property type="entry name" value="Por_Secre_tail"/>
    <property type="match status" value="1"/>
</dbReference>
<evidence type="ECO:0000313" key="5">
    <source>
        <dbReference type="Proteomes" id="UP000184418"/>
    </source>
</evidence>
<dbReference type="STRING" id="1121955.SAMN02745146_1530"/>
<gene>
    <name evidence="4" type="ORF">SAMN02745146_1530</name>
</gene>
<sequence>MKHVTASLLLAALSLAGPACAQTTTFQVGATTVSVTPLATNLSVPWELVWGPDNFIWMTERNGRISRVNPTNGQVQLLLAVPDATETGESGLLGMVLHPEFATSPYVYIVYNYLDGGVLKEKLVRYTYGSGTLTAPFTLLGNITATTTHSGSRLLILPDRTLLMTTGDAQLASEAQNPASLNGKILRLNLDGSIPANNPTPGSRVYTLGHRNPQGLVLAPNGRLYSSEHGPANDDEVNLIEAGRNYGWPNVEGFCNLPNEQTFCTANNVREPLFAWTPTLAVAGLKYYDSPAIPEWRNSLLLATLKASRLVQLRLNAAGDAVSPPAEFLTTFGRLRAVCVSPQGRIYIGTSNQSNDQILVLENRAYQPTATGAAKTAAPLRIWPNPARATVLLQLPQAAAGPAPVEVHDALGRLAATTRFAPGQTDLVLNVAGLKAGWYVVRTQDGPRAYTQRLLIN</sequence>
<dbReference type="PANTHER" id="PTHR19328:SF13">
    <property type="entry name" value="HIPL1 PROTEIN"/>
    <property type="match status" value="1"/>
</dbReference>
<evidence type="ECO:0000259" key="2">
    <source>
        <dbReference type="Pfam" id="PF07995"/>
    </source>
</evidence>
<accession>A0A1M6DJ48</accession>